<gene>
    <name evidence="1" type="ORF">MZV50_05810</name>
</gene>
<evidence type="ECO:0000313" key="1">
    <source>
        <dbReference type="EMBL" id="USQ97068.1"/>
    </source>
</evidence>
<dbReference type="Proteomes" id="UP001057520">
    <property type="component" value="Chromosome"/>
</dbReference>
<accession>A0ABY4ZWH4</accession>
<reference evidence="1 2" key="1">
    <citation type="submission" date="2022-04" db="EMBL/GenBank/DDBJ databases">
        <title>Genome sequence of soybean root-associated Caulobacter segnis RL271.</title>
        <authorList>
            <person name="Longley R."/>
            <person name="Bonito G."/>
            <person name="Trigodet F."/>
            <person name="Crosson S."/>
            <person name="Fiebig A."/>
        </authorList>
    </citation>
    <scope>NUCLEOTIDE SEQUENCE [LARGE SCALE GENOMIC DNA]</scope>
    <source>
        <strain evidence="1 2">RL271</strain>
    </source>
</reference>
<evidence type="ECO:0000313" key="2">
    <source>
        <dbReference type="Proteomes" id="UP001057520"/>
    </source>
</evidence>
<sequence>MIIALIVLVVVAAMSALTGGLGRTFEKISTTVGA</sequence>
<proteinExistence type="predicted"/>
<keyword evidence="2" id="KW-1185">Reference proteome</keyword>
<evidence type="ECO:0008006" key="3">
    <source>
        <dbReference type="Google" id="ProtNLM"/>
    </source>
</evidence>
<name>A0ABY4ZWH4_9CAUL</name>
<protein>
    <recommendedName>
        <fullName evidence="3">Flp family type IVb pilin</fullName>
    </recommendedName>
</protein>
<organism evidence="1 2">
    <name type="scientific">Caulobacter segnis</name>
    <dbReference type="NCBI Taxonomy" id="88688"/>
    <lineage>
        <taxon>Bacteria</taxon>
        <taxon>Pseudomonadati</taxon>
        <taxon>Pseudomonadota</taxon>
        <taxon>Alphaproteobacteria</taxon>
        <taxon>Caulobacterales</taxon>
        <taxon>Caulobacteraceae</taxon>
        <taxon>Caulobacter</taxon>
    </lineage>
</organism>
<dbReference type="EMBL" id="CP096040">
    <property type="protein sequence ID" value="USQ97068.1"/>
    <property type="molecule type" value="Genomic_DNA"/>
</dbReference>